<organism evidence="1 2">
    <name type="scientific">Microvirga tunisiensis</name>
    <dbReference type="NCBI Taxonomy" id="2108360"/>
    <lineage>
        <taxon>Bacteria</taxon>
        <taxon>Pseudomonadati</taxon>
        <taxon>Pseudomonadota</taxon>
        <taxon>Alphaproteobacteria</taxon>
        <taxon>Hyphomicrobiales</taxon>
        <taxon>Methylobacteriaceae</taxon>
        <taxon>Microvirga</taxon>
    </lineage>
</organism>
<comment type="caution">
    <text evidence="1">The sequence shown here is derived from an EMBL/GenBank/DDBJ whole genome shotgun (WGS) entry which is preliminary data.</text>
</comment>
<dbReference type="AlphaFoldDB" id="A0A5N7MG07"/>
<feature type="non-terminal residue" evidence="1">
    <location>
        <position position="56"/>
    </location>
</feature>
<dbReference type="EMBL" id="VOSK01000030">
    <property type="protein sequence ID" value="MPR25753.1"/>
    <property type="molecule type" value="Genomic_DNA"/>
</dbReference>
<evidence type="ECO:0000313" key="1">
    <source>
        <dbReference type="EMBL" id="MPR25753.1"/>
    </source>
</evidence>
<name>A0A5N7MG07_9HYPH</name>
<dbReference type="Proteomes" id="UP000403266">
    <property type="component" value="Unassembled WGS sequence"/>
</dbReference>
<keyword evidence="2" id="KW-1185">Reference proteome</keyword>
<evidence type="ECO:0000313" key="2">
    <source>
        <dbReference type="Proteomes" id="UP000403266"/>
    </source>
</evidence>
<protein>
    <submittedName>
        <fullName evidence="1">IS110 family transposase</fullName>
    </submittedName>
</protein>
<gene>
    <name evidence="1" type="ORF">FS320_11060</name>
</gene>
<accession>A0A5N7MG07</accession>
<reference evidence="1 2" key="1">
    <citation type="journal article" date="2019" name="Syst. Appl. Microbiol.">
        <title>Microvirga tunisiensis sp. nov., a root nodule symbiotic bacterium isolated from Lupinus micranthus and L. luteus grown in Northern Tunisia.</title>
        <authorList>
            <person name="Msaddak A."/>
            <person name="Rejili M."/>
            <person name="Duran D."/>
            <person name="Mars M."/>
            <person name="Palacios J.M."/>
            <person name="Ruiz-Argueso T."/>
            <person name="Rey L."/>
            <person name="Imperial J."/>
        </authorList>
    </citation>
    <scope>NUCLEOTIDE SEQUENCE [LARGE SCALE GENOMIC DNA]</scope>
    <source>
        <strain evidence="1 2">Lmie10</strain>
    </source>
</reference>
<sequence length="56" mass="6217">MQQKSKVFVGLDTSKLKISVAVAEDGRQGEIRFLGEIDNTPEAVRRLVHKLASRHG</sequence>
<proteinExistence type="predicted"/>